<dbReference type="AlphaFoldDB" id="A0A371G7S6"/>
<dbReference type="Proteomes" id="UP000257109">
    <property type="component" value="Unassembled WGS sequence"/>
</dbReference>
<dbReference type="STRING" id="157652.A0A371G7S6"/>
<dbReference type="InterPro" id="IPR025724">
    <property type="entry name" value="GAG-pre-integrase_dom"/>
</dbReference>
<reference evidence="3" key="1">
    <citation type="submission" date="2018-05" db="EMBL/GenBank/DDBJ databases">
        <title>Draft genome of Mucuna pruriens seed.</title>
        <authorList>
            <person name="Nnadi N.E."/>
            <person name="Vos R."/>
            <person name="Hasami M.H."/>
            <person name="Devisetty U.K."/>
            <person name="Aguiy J.C."/>
        </authorList>
    </citation>
    <scope>NUCLEOTIDE SEQUENCE [LARGE SCALE GENOMIC DNA]</scope>
    <source>
        <strain evidence="3">JCA_2017</strain>
    </source>
</reference>
<sequence length="300" mass="34158">MLSNGIDNFNEQKSRDWCNRKDGDKRDGKAAVMVSHPSMSPSVTLTSTLATIMTTGSNSDLQQNTQSSSNARLALMSADTVRDVGWIIDLGNTDYMTTHFVPSLSNNLLSVSQDLSSKEIIGHGIKRRGLYYVDDICSNNALTSQSSTCTKKHQIWMWHRRFGHASFEYIKHLFLSLFLNCNPLDFHCDVCTLAKSHHANYPLSFNMTIEPFTLIHSYVWGPAPIPTLSRYHWFVIFVDDCSRMTWLYLMINKSDVYECFGSFHKMIQTQFSTKVKVLRSNNGSEFDHGIIHEITCPYTP</sequence>
<proteinExistence type="predicted"/>
<evidence type="ECO:0000313" key="3">
    <source>
        <dbReference type="EMBL" id="RDX86413.1"/>
    </source>
</evidence>
<evidence type="ECO:0000313" key="4">
    <source>
        <dbReference type="Proteomes" id="UP000257109"/>
    </source>
</evidence>
<keyword evidence="4" id="KW-1185">Reference proteome</keyword>
<dbReference type="InterPro" id="IPR039537">
    <property type="entry name" value="Retrotran_Ty1/copia-like"/>
</dbReference>
<dbReference type="Pfam" id="PF13976">
    <property type="entry name" value="gag_pre-integrs"/>
    <property type="match status" value="1"/>
</dbReference>
<organism evidence="3 4">
    <name type="scientific">Mucuna pruriens</name>
    <name type="common">Velvet bean</name>
    <name type="synonym">Dolichos pruriens</name>
    <dbReference type="NCBI Taxonomy" id="157652"/>
    <lineage>
        <taxon>Eukaryota</taxon>
        <taxon>Viridiplantae</taxon>
        <taxon>Streptophyta</taxon>
        <taxon>Embryophyta</taxon>
        <taxon>Tracheophyta</taxon>
        <taxon>Spermatophyta</taxon>
        <taxon>Magnoliopsida</taxon>
        <taxon>eudicotyledons</taxon>
        <taxon>Gunneridae</taxon>
        <taxon>Pentapetalae</taxon>
        <taxon>rosids</taxon>
        <taxon>fabids</taxon>
        <taxon>Fabales</taxon>
        <taxon>Fabaceae</taxon>
        <taxon>Papilionoideae</taxon>
        <taxon>50 kb inversion clade</taxon>
        <taxon>NPAAA clade</taxon>
        <taxon>indigoferoid/millettioid clade</taxon>
        <taxon>Phaseoleae</taxon>
        <taxon>Mucuna</taxon>
    </lineage>
</organism>
<comment type="caution">
    <text evidence="3">The sequence shown here is derived from an EMBL/GenBank/DDBJ whole genome shotgun (WGS) entry which is preliminary data.</text>
</comment>
<dbReference type="OrthoDB" id="1380361at2759"/>
<dbReference type="GO" id="GO:0003676">
    <property type="term" value="F:nucleic acid binding"/>
    <property type="evidence" value="ECO:0007669"/>
    <property type="project" value="InterPro"/>
</dbReference>
<dbReference type="SUPFAM" id="SSF53098">
    <property type="entry name" value="Ribonuclease H-like"/>
    <property type="match status" value="1"/>
</dbReference>
<evidence type="ECO:0000256" key="1">
    <source>
        <dbReference type="SAM" id="MobiDB-lite"/>
    </source>
</evidence>
<dbReference type="EMBL" id="QJKJ01006523">
    <property type="protein sequence ID" value="RDX86413.1"/>
    <property type="molecule type" value="Genomic_DNA"/>
</dbReference>
<accession>A0A371G7S6</accession>
<feature type="non-terminal residue" evidence="3">
    <location>
        <position position="1"/>
    </location>
</feature>
<protein>
    <recommendedName>
        <fullName evidence="2">GAG-pre-integrase domain-containing protein</fullName>
    </recommendedName>
</protein>
<evidence type="ECO:0000259" key="2">
    <source>
        <dbReference type="Pfam" id="PF13976"/>
    </source>
</evidence>
<dbReference type="InterPro" id="IPR012337">
    <property type="entry name" value="RNaseH-like_sf"/>
</dbReference>
<feature type="domain" description="GAG-pre-integrase" evidence="2">
    <location>
        <begin position="129"/>
        <end position="196"/>
    </location>
</feature>
<dbReference type="PANTHER" id="PTHR42648:SF22">
    <property type="entry name" value="REVERSE TRANSCRIPTASE TY1_COPIA-TYPE DOMAIN-CONTAINING PROTEIN"/>
    <property type="match status" value="1"/>
</dbReference>
<gene>
    <name evidence="3" type="ORF">CR513_32251</name>
</gene>
<dbReference type="Gene3D" id="3.30.420.10">
    <property type="entry name" value="Ribonuclease H-like superfamily/Ribonuclease H"/>
    <property type="match status" value="1"/>
</dbReference>
<dbReference type="InterPro" id="IPR036397">
    <property type="entry name" value="RNaseH_sf"/>
</dbReference>
<feature type="region of interest" description="Disordered" evidence="1">
    <location>
        <begin position="1"/>
        <end position="25"/>
    </location>
</feature>
<name>A0A371G7S6_MUCPR</name>
<dbReference type="PANTHER" id="PTHR42648">
    <property type="entry name" value="TRANSPOSASE, PUTATIVE-RELATED"/>
    <property type="match status" value="1"/>
</dbReference>
<feature type="compositionally biased region" description="Basic and acidic residues" evidence="1">
    <location>
        <begin position="10"/>
        <end position="25"/>
    </location>
</feature>